<keyword evidence="6" id="KW-0489">Methyltransferase</keyword>
<organism evidence="6 7">
    <name type="scientific">Ottowia oryzae</name>
    <dbReference type="NCBI Taxonomy" id="2109914"/>
    <lineage>
        <taxon>Bacteria</taxon>
        <taxon>Pseudomonadati</taxon>
        <taxon>Pseudomonadota</taxon>
        <taxon>Betaproteobacteria</taxon>
        <taxon>Burkholderiales</taxon>
        <taxon>Comamonadaceae</taxon>
        <taxon>Ottowia</taxon>
    </lineage>
</organism>
<gene>
    <name evidence="6" type="ORF">C6570_03945</name>
</gene>
<comment type="subcellular location">
    <subcellularLocation>
        <location evidence="1">Endomembrane system</location>
        <topology evidence="1">Multi-pass membrane protein</topology>
    </subcellularLocation>
</comment>
<feature type="transmembrane region" description="Helical" evidence="5">
    <location>
        <begin position="43"/>
        <end position="65"/>
    </location>
</feature>
<dbReference type="EMBL" id="CP027666">
    <property type="protein sequence ID" value="AVO33497.1"/>
    <property type="molecule type" value="Genomic_DNA"/>
</dbReference>
<evidence type="ECO:0000313" key="6">
    <source>
        <dbReference type="EMBL" id="AVO33497.1"/>
    </source>
</evidence>
<evidence type="ECO:0000256" key="5">
    <source>
        <dbReference type="SAM" id="Phobius"/>
    </source>
</evidence>
<dbReference type="Gene3D" id="1.20.120.1630">
    <property type="match status" value="1"/>
</dbReference>
<evidence type="ECO:0000256" key="3">
    <source>
        <dbReference type="ARBA" id="ARBA00022989"/>
    </source>
</evidence>
<feature type="transmembrane region" description="Helical" evidence="5">
    <location>
        <begin position="110"/>
        <end position="128"/>
    </location>
</feature>
<protein>
    <submittedName>
        <fullName evidence="6">Protein-S-isoprenylcysteine methyltransferase</fullName>
    </submittedName>
</protein>
<accession>A0A2S0MCD8</accession>
<dbReference type="KEGG" id="otk:C6570_03945"/>
<dbReference type="Pfam" id="PF04191">
    <property type="entry name" value="PEMT"/>
    <property type="match status" value="1"/>
</dbReference>
<reference evidence="6 7" key="1">
    <citation type="submission" date="2018-03" db="EMBL/GenBank/DDBJ databases">
        <title>Genome sequencing of Ottowia sp.</title>
        <authorList>
            <person name="Kim S.-J."/>
            <person name="Heo J."/>
            <person name="Kwon S.-W."/>
        </authorList>
    </citation>
    <scope>NUCLEOTIDE SEQUENCE [LARGE SCALE GENOMIC DNA]</scope>
    <source>
        <strain evidence="6 7">KADR8-3</strain>
    </source>
</reference>
<keyword evidence="2 5" id="KW-0812">Transmembrane</keyword>
<keyword evidence="4 5" id="KW-0472">Membrane</keyword>
<evidence type="ECO:0000256" key="2">
    <source>
        <dbReference type="ARBA" id="ARBA00022692"/>
    </source>
</evidence>
<dbReference type="PANTHER" id="PTHR12714:SF24">
    <property type="entry name" value="SLR1182 PROTEIN"/>
    <property type="match status" value="1"/>
</dbReference>
<sequence length="153" mass="17230">MHFLETKLPAPVVALLLGAAMKWFALTHPSIVDPTNLCRLAGIGLAQLSGLMALAAFVTMSRARTTINPFSPMRAAHLVTGGPFRFSRNPLYLSLLLLLVAYALRLDAWQVWLAPAVFAAYVTWFQIIPEERVLRRKFGDAFVRYCARTRRWI</sequence>
<dbReference type="RefSeq" id="WP_106702060.1">
    <property type="nucleotide sequence ID" value="NZ_CP027666.1"/>
</dbReference>
<dbReference type="InterPro" id="IPR007318">
    <property type="entry name" value="Phopholipid_MeTrfase"/>
</dbReference>
<keyword evidence="3 5" id="KW-1133">Transmembrane helix</keyword>
<dbReference type="GO" id="GO:0008168">
    <property type="term" value="F:methyltransferase activity"/>
    <property type="evidence" value="ECO:0007669"/>
    <property type="project" value="UniProtKB-KW"/>
</dbReference>
<dbReference type="AlphaFoldDB" id="A0A2S0MCD8"/>
<evidence type="ECO:0000313" key="7">
    <source>
        <dbReference type="Proteomes" id="UP000239709"/>
    </source>
</evidence>
<dbReference type="GO" id="GO:0012505">
    <property type="term" value="C:endomembrane system"/>
    <property type="evidence" value="ECO:0007669"/>
    <property type="project" value="UniProtKB-SubCell"/>
</dbReference>
<keyword evidence="7" id="KW-1185">Reference proteome</keyword>
<dbReference type="GO" id="GO:0032259">
    <property type="term" value="P:methylation"/>
    <property type="evidence" value="ECO:0007669"/>
    <property type="project" value="UniProtKB-KW"/>
</dbReference>
<name>A0A2S0MCD8_9BURK</name>
<dbReference type="PANTHER" id="PTHR12714">
    <property type="entry name" value="PROTEIN-S ISOPRENYLCYSTEINE O-METHYLTRANSFERASE"/>
    <property type="match status" value="1"/>
</dbReference>
<dbReference type="OrthoDB" id="9811969at2"/>
<proteinExistence type="predicted"/>
<evidence type="ECO:0000256" key="1">
    <source>
        <dbReference type="ARBA" id="ARBA00004127"/>
    </source>
</evidence>
<keyword evidence="6" id="KW-0808">Transferase</keyword>
<dbReference type="Proteomes" id="UP000239709">
    <property type="component" value="Chromosome"/>
</dbReference>
<evidence type="ECO:0000256" key="4">
    <source>
        <dbReference type="ARBA" id="ARBA00023136"/>
    </source>
</evidence>